<sequence length="62" mass="6652">MLKDIQEDTIGDVADMVVPARTTASCRSSSPVHSIACRSLVLLEETRTFSGLSAAKNSKNEL</sequence>
<name>A0A1D1UQZ4_RAMVA</name>
<reference evidence="1 2" key="1">
    <citation type="journal article" date="2016" name="Nat. Commun.">
        <title>Extremotolerant tardigrade genome and improved radiotolerance of human cultured cells by tardigrade-unique protein.</title>
        <authorList>
            <person name="Hashimoto T."/>
            <person name="Horikawa D.D."/>
            <person name="Saito Y."/>
            <person name="Kuwahara H."/>
            <person name="Kozuka-Hata H."/>
            <person name="Shin-I T."/>
            <person name="Minakuchi Y."/>
            <person name="Ohishi K."/>
            <person name="Motoyama A."/>
            <person name="Aizu T."/>
            <person name="Enomoto A."/>
            <person name="Kondo K."/>
            <person name="Tanaka S."/>
            <person name="Hara Y."/>
            <person name="Koshikawa S."/>
            <person name="Sagara H."/>
            <person name="Miura T."/>
            <person name="Yokobori S."/>
            <person name="Miyagawa K."/>
            <person name="Suzuki Y."/>
            <person name="Kubo T."/>
            <person name="Oyama M."/>
            <person name="Kohara Y."/>
            <person name="Fujiyama A."/>
            <person name="Arakawa K."/>
            <person name="Katayama T."/>
            <person name="Toyoda A."/>
            <person name="Kunieda T."/>
        </authorList>
    </citation>
    <scope>NUCLEOTIDE SEQUENCE [LARGE SCALE GENOMIC DNA]</scope>
    <source>
        <strain evidence="1 2">YOKOZUNA-1</strain>
    </source>
</reference>
<evidence type="ECO:0000313" key="2">
    <source>
        <dbReference type="Proteomes" id="UP000186922"/>
    </source>
</evidence>
<gene>
    <name evidence="1" type="primary">RvY_01256-1</name>
    <name evidence="1" type="synonym">RvY_01256.1</name>
    <name evidence="1" type="ORF">RvY_01256</name>
</gene>
<keyword evidence="2" id="KW-1185">Reference proteome</keyword>
<accession>A0A1D1UQZ4</accession>
<dbReference type="AlphaFoldDB" id="A0A1D1UQZ4"/>
<protein>
    <submittedName>
        <fullName evidence="1">Uncharacterized protein</fullName>
    </submittedName>
</protein>
<proteinExistence type="predicted"/>
<organism evidence="1 2">
    <name type="scientific">Ramazzottius varieornatus</name>
    <name type="common">Water bear</name>
    <name type="synonym">Tardigrade</name>
    <dbReference type="NCBI Taxonomy" id="947166"/>
    <lineage>
        <taxon>Eukaryota</taxon>
        <taxon>Metazoa</taxon>
        <taxon>Ecdysozoa</taxon>
        <taxon>Tardigrada</taxon>
        <taxon>Eutardigrada</taxon>
        <taxon>Parachela</taxon>
        <taxon>Hypsibioidea</taxon>
        <taxon>Ramazzottiidae</taxon>
        <taxon>Ramazzottius</taxon>
    </lineage>
</organism>
<comment type="caution">
    <text evidence="1">The sequence shown here is derived from an EMBL/GenBank/DDBJ whole genome shotgun (WGS) entry which is preliminary data.</text>
</comment>
<dbReference type="EMBL" id="BDGG01000001">
    <property type="protein sequence ID" value="GAU88578.1"/>
    <property type="molecule type" value="Genomic_DNA"/>
</dbReference>
<evidence type="ECO:0000313" key="1">
    <source>
        <dbReference type="EMBL" id="GAU88578.1"/>
    </source>
</evidence>
<dbReference type="Proteomes" id="UP000186922">
    <property type="component" value="Unassembled WGS sequence"/>
</dbReference>